<name>A0A8B8SU88_CAMFR</name>
<evidence type="ECO:0000256" key="1">
    <source>
        <dbReference type="SAM" id="MobiDB-lite"/>
    </source>
</evidence>
<evidence type="ECO:0000313" key="3">
    <source>
        <dbReference type="RefSeq" id="XP_032333500.1"/>
    </source>
</evidence>
<feature type="region of interest" description="Disordered" evidence="1">
    <location>
        <begin position="182"/>
        <end position="216"/>
    </location>
</feature>
<dbReference type="RefSeq" id="XP_032333500.1">
    <property type="nucleotide sequence ID" value="XM_032477609.1"/>
</dbReference>
<keyword evidence="2" id="KW-1185">Reference proteome</keyword>
<reference evidence="2" key="1">
    <citation type="submission" date="2025-05" db="UniProtKB">
        <authorList>
            <consortium name="RefSeq"/>
        </authorList>
    </citation>
    <scope>NUCLEOTIDE SEQUENCE [LARGE SCALE GENOMIC DNA]</scope>
</reference>
<dbReference type="AlphaFoldDB" id="A0A8B8SU88"/>
<feature type="region of interest" description="Disordered" evidence="1">
    <location>
        <begin position="1"/>
        <end position="30"/>
    </location>
</feature>
<reference evidence="3" key="2">
    <citation type="submission" date="2025-08" db="UniProtKB">
        <authorList>
            <consortium name="RefSeq"/>
        </authorList>
    </citation>
    <scope>IDENTIFICATION</scope>
    <source>
        <tissue evidence="3">Ear skin</tissue>
    </source>
</reference>
<accession>A0A8B8SU88</accession>
<dbReference type="Proteomes" id="UP000694856">
    <property type="component" value="Chromosome 1"/>
</dbReference>
<evidence type="ECO:0000313" key="2">
    <source>
        <dbReference type="Proteomes" id="UP000694856"/>
    </source>
</evidence>
<dbReference type="KEGG" id="cfr:116663076"/>
<sequence length="249" mass="26953">MCLSSVQHPPWSPGPSERRNNVSASLGATRPHPVCCRQRMDAGFPNPPASVAPPNLYTSQSVRLYPLPPQAITRLVRNRAPPTTASPSWTPGPAAGVRARGFSVWWVRAVRTLKDERLPEVGPSAKLLPSLSLWTRRPRAAGEERGPGTHVPVPSLVQGTPSHVAEPQTRLCAAAPAPPLVLSHSRQPPARTGAPGARRDPGQLTWPPGGRGRSPAWGDFIPKDEVKKCDCATCKLKDQENQWCNSVWN</sequence>
<gene>
    <name evidence="3" type="primary">LOC116663076</name>
</gene>
<proteinExistence type="predicted"/>
<protein>
    <submittedName>
        <fullName evidence="3">Uncharacterized protein LOC116663076 isoform X1</fullName>
    </submittedName>
</protein>
<dbReference type="GeneID" id="116663076"/>
<organism evidence="2 3">
    <name type="scientific">Camelus ferus</name>
    <name type="common">Wild bactrian camel</name>
    <name type="synonym">Camelus bactrianus ferus</name>
    <dbReference type="NCBI Taxonomy" id="419612"/>
    <lineage>
        <taxon>Eukaryota</taxon>
        <taxon>Metazoa</taxon>
        <taxon>Chordata</taxon>
        <taxon>Craniata</taxon>
        <taxon>Vertebrata</taxon>
        <taxon>Euteleostomi</taxon>
        <taxon>Mammalia</taxon>
        <taxon>Eutheria</taxon>
        <taxon>Laurasiatheria</taxon>
        <taxon>Artiodactyla</taxon>
        <taxon>Tylopoda</taxon>
        <taxon>Camelidae</taxon>
        <taxon>Camelus</taxon>
    </lineage>
</organism>